<reference evidence="1" key="1">
    <citation type="submission" date="2021-01" db="EMBL/GenBank/DDBJ databases">
        <authorList>
            <person name="Corre E."/>
            <person name="Pelletier E."/>
            <person name="Niang G."/>
            <person name="Scheremetjew M."/>
            <person name="Finn R."/>
            <person name="Kale V."/>
            <person name="Holt S."/>
            <person name="Cochrane G."/>
            <person name="Meng A."/>
            <person name="Brown T."/>
            <person name="Cohen L."/>
        </authorList>
    </citation>
    <scope>NUCLEOTIDE SEQUENCE</scope>
    <source>
        <strain evidence="1">SoJaBio B1-5/56/2</strain>
    </source>
</reference>
<evidence type="ECO:0000313" key="1">
    <source>
        <dbReference type="EMBL" id="CAE2300181.1"/>
    </source>
</evidence>
<dbReference type="AlphaFoldDB" id="A0A7S4KN69"/>
<proteinExistence type="predicted"/>
<sequence>MDPTLKCTNNYRRSDFCVGMLKNVLQKLVVLRHELTFHDFYTLKVLSQKFLAVEFPRSFLEELLTNINMFLLVELNAVENDDAGSSSALKERRAEKILDVFDTLQSYDLDIAQSVVEKIRPLLQITSPGS</sequence>
<dbReference type="EMBL" id="HBKR01013401">
    <property type="protein sequence ID" value="CAE2300181.1"/>
    <property type="molecule type" value="Transcribed_RNA"/>
</dbReference>
<accession>A0A7S4KN69</accession>
<protein>
    <submittedName>
        <fullName evidence="1">Uncharacterized protein</fullName>
    </submittedName>
</protein>
<organism evidence="1">
    <name type="scientific">Paramoeba aestuarina</name>
    <dbReference type="NCBI Taxonomy" id="180227"/>
    <lineage>
        <taxon>Eukaryota</taxon>
        <taxon>Amoebozoa</taxon>
        <taxon>Discosea</taxon>
        <taxon>Flabellinia</taxon>
        <taxon>Dactylopodida</taxon>
        <taxon>Paramoebidae</taxon>
        <taxon>Paramoeba</taxon>
    </lineage>
</organism>
<name>A0A7S4KN69_9EUKA</name>
<gene>
    <name evidence="1" type="ORF">NAES01612_LOCUS8878</name>
</gene>